<dbReference type="RefSeq" id="WP_048096107.1">
    <property type="nucleotide sequence ID" value="NZ_CP006577.1"/>
</dbReference>
<dbReference type="Pfam" id="PF19709">
    <property type="entry name" value="DUF6206"/>
    <property type="match status" value="1"/>
</dbReference>
<organism evidence="1 2">
    <name type="scientific">Archaeoglobus fulgidus DSM 8774</name>
    <dbReference type="NCBI Taxonomy" id="1344584"/>
    <lineage>
        <taxon>Archaea</taxon>
        <taxon>Methanobacteriati</taxon>
        <taxon>Methanobacteriota</taxon>
        <taxon>Archaeoglobi</taxon>
        <taxon>Archaeoglobales</taxon>
        <taxon>Archaeoglobaceae</taxon>
        <taxon>Archaeoglobus</taxon>
    </lineage>
</organism>
<dbReference type="GeneID" id="24795560"/>
<dbReference type="EMBL" id="CP006577">
    <property type="protein sequence ID" value="AIG98816.1"/>
    <property type="molecule type" value="Genomic_DNA"/>
</dbReference>
<accession>A0A075WFP2</accession>
<protein>
    <submittedName>
        <fullName evidence="1">Uncharacterized protein</fullName>
    </submittedName>
</protein>
<dbReference type="InterPro" id="IPR045780">
    <property type="entry name" value="DUF6206"/>
</dbReference>
<evidence type="ECO:0000313" key="1">
    <source>
        <dbReference type="EMBL" id="AIG98816.1"/>
    </source>
</evidence>
<dbReference type="KEGG" id="afg:AFULGI_00020700"/>
<sequence>MKVDVEVLRNFEERLNPAKPENIKIIGYGEISTVFELPELPGIALKRIPNFKSVEQVKRYIDLYFEYIDLLEGAGLRVPDSDATFVERRDGKTVLYIAQKMVGNVGNKVIQTAKADEAEEVFGRVLAEMKKVWDFNAEKRREGLEIGIDGQISNWAIMEEIYYFDTSTPMIRKNGIHQLDTEVFLQACPPGIRILLKKIFLQDILDRYFDFRKVVVDMIANLYKEGREDLIPIAINLANEFFKLNGYDFEAITAKEVEKYYKEDAFIWSLYLNLRKVHRFILTKALFGRYEYILPGKIRR</sequence>
<name>A0A075WFP2_ARCFL</name>
<dbReference type="Proteomes" id="UP000028501">
    <property type="component" value="Chromosome"/>
</dbReference>
<proteinExistence type="predicted"/>
<gene>
    <name evidence="1" type="ORF">AFULGI_00020700</name>
</gene>
<dbReference type="HOGENOM" id="CLU_881888_0_0_2"/>
<evidence type="ECO:0000313" key="2">
    <source>
        <dbReference type="Proteomes" id="UP000028501"/>
    </source>
</evidence>
<reference evidence="1 2" key="1">
    <citation type="submission" date="2013-07" db="EMBL/GenBank/DDBJ databases">
        <title>Genome of Archaeoglobus fulgidus.</title>
        <authorList>
            <person name="Fiebig A."/>
            <person name="Birkeland N.-K."/>
        </authorList>
    </citation>
    <scope>NUCLEOTIDE SEQUENCE [LARGE SCALE GENOMIC DNA]</scope>
    <source>
        <strain evidence="1 2">DSM 8774</strain>
    </source>
</reference>
<dbReference type="AlphaFoldDB" id="A0A075WFP2"/>